<dbReference type="OrthoDB" id="1885901at2759"/>
<evidence type="ECO:0000256" key="2">
    <source>
        <dbReference type="ARBA" id="ARBA00022448"/>
    </source>
</evidence>
<dbReference type="GO" id="GO:0009055">
    <property type="term" value="F:electron transfer activity"/>
    <property type="evidence" value="ECO:0007669"/>
    <property type="project" value="InterPro"/>
</dbReference>
<dbReference type="InterPro" id="IPR010241">
    <property type="entry name" value="Fd_pln"/>
</dbReference>
<accession>A0A0J9SN12</accession>
<gene>
    <name evidence="10" type="ORF">PVBG_00049</name>
</gene>
<evidence type="ECO:0000256" key="1">
    <source>
        <dbReference type="ARBA" id="ARBA00007874"/>
    </source>
</evidence>
<evidence type="ECO:0000256" key="4">
    <source>
        <dbReference type="ARBA" id="ARBA00022723"/>
    </source>
</evidence>
<evidence type="ECO:0000256" key="5">
    <source>
        <dbReference type="ARBA" id="ARBA00022982"/>
    </source>
</evidence>
<dbReference type="InterPro" id="IPR001041">
    <property type="entry name" value="2Fe-2S_ferredoxin-type"/>
</dbReference>
<dbReference type="NCBIfam" id="TIGR02008">
    <property type="entry name" value="fdx_plant"/>
    <property type="match status" value="1"/>
</dbReference>
<dbReference type="AlphaFoldDB" id="A0A0J9SN12"/>
<comment type="function">
    <text evidence="8">Ferredoxins are iron-sulfur proteins that transfer electrons in a wide variety of metabolic reactions.</text>
</comment>
<dbReference type="CDD" id="cd00207">
    <property type="entry name" value="fer2"/>
    <property type="match status" value="1"/>
</dbReference>
<keyword evidence="5 8" id="KW-0249">Electron transport</keyword>
<evidence type="ECO:0000256" key="6">
    <source>
        <dbReference type="ARBA" id="ARBA00023004"/>
    </source>
</evidence>
<dbReference type="Gene3D" id="3.10.20.30">
    <property type="match status" value="1"/>
</dbReference>
<keyword evidence="2 8" id="KW-0813">Transport</keyword>
<dbReference type="InterPro" id="IPR036010">
    <property type="entry name" value="2Fe-2S_ferredoxin-like_sf"/>
</dbReference>
<dbReference type="InterPro" id="IPR006058">
    <property type="entry name" value="2Fe2S_fd_BS"/>
</dbReference>
<evidence type="ECO:0000256" key="7">
    <source>
        <dbReference type="ARBA" id="ARBA00023014"/>
    </source>
</evidence>
<sequence length="212" mass="24231">MYTHDHTSYARREEKNMIAVILFVLLTLLTEHSNTYQFSSKKTPLNYMYGTRGINICTPQKRACSRFISKLVSCKKASCLPVGGDRGGKARHTSNDFTNGGGKRRYFKSANRNKLFYNITLRTNEGEKKIQCDEDEYILDASERQNVELPYSCRGGSCSTCAAKLVEGEVDNEDQSYLDEDQLKKKYVLLCTCYPKSDCVIETHKEDELHDM</sequence>
<dbReference type="SUPFAM" id="SSF54292">
    <property type="entry name" value="2Fe-2S ferredoxin-like"/>
    <property type="match status" value="1"/>
</dbReference>
<dbReference type="PANTHER" id="PTHR43112">
    <property type="entry name" value="FERREDOXIN"/>
    <property type="match status" value="1"/>
</dbReference>
<dbReference type="EMBL" id="KQ234858">
    <property type="protein sequence ID" value="KMZ84269.1"/>
    <property type="molecule type" value="Genomic_DNA"/>
</dbReference>
<evidence type="ECO:0000256" key="3">
    <source>
        <dbReference type="ARBA" id="ARBA00022714"/>
    </source>
</evidence>
<organism evidence="10 11">
    <name type="scientific">Plasmodium vivax (strain Brazil I)</name>
    <dbReference type="NCBI Taxonomy" id="1033975"/>
    <lineage>
        <taxon>Eukaryota</taxon>
        <taxon>Sar</taxon>
        <taxon>Alveolata</taxon>
        <taxon>Apicomplexa</taxon>
        <taxon>Aconoidasida</taxon>
        <taxon>Haemosporida</taxon>
        <taxon>Plasmodiidae</taxon>
        <taxon>Plasmodium</taxon>
        <taxon>Plasmodium (Plasmodium)</taxon>
    </lineage>
</organism>
<dbReference type="GO" id="GO:0046872">
    <property type="term" value="F:metal ion binding"/>
    <property type="evidence" value="ECO:0007669"/>
    <property type="project" value="UniProtKB-KW"/>
</dbReference>
<keyword evidence="4 8" id="KW-0479">Metal-binding</keyword>
<proteinExistence type="inferred from homology"/>
<reference evidence="10 11" key="1">
    <citation type="submission" date="2011-08" db="EMBL/GenBank/DDBJ databases">
        <title>The Genome Sequence of Plasmodium vivax Brazil I.</title>
        <authorList>
            <consortium name="The Broad Institute Genome Sequencing Platform"/>
            <consortium name="The Broad Institute Genome Sequencing Center for Infectious Disease"/>
            <person name="Neafsey D."/>
            <person name="Carlton J."/>
            <person name="Barnwell J."/>
            <person name="Collins W."/>
            <person name="Escalante A."/>
            <person name="Mullikin J."/>
            <person name="Saul A."/>
            <person name="Guigo R."/>
            <person name="Camara F."/>
            <person name="Young S.K."/>
            <person name="Zeng Q."/>
            <person name="Gargeya S."/>
            <person name="Fitzgerald M."/>
            <person name="Haas B."/>
            <person name="Abouelleil A."/>
            <person name="Alvarado L."/>
            <person name="Arachchi H.M."/>
            <person name="Berlin A."/>
            <person name="Brown A."/>
            <person name="Chapman S.B."/>
            <person name="Chen Z."/>
            <person name="Dunbar C."/>
            <person name="Freedman E."/>
            <person name="Gearin G."/>
            <person name="Gellesch M."/>
            <person name="Goldberg J."/>
            <person name="Griggs A."/>
            <person name="Gujja S."/>
            <person name="Heiman D."/>
            <person name="Howarth C."/>
            <person name="Larson L."/>
            <person name="Lui A."/>
            <person name="MacDonald P.J.P."/>
            <person name="Montmayeur A."/>
            <person name="Murphy C."/>
            <person name="Neiman D."/>
            <person name="Pearson M."/>
            <person name="Priest M."/>
            <person name="Roberts A."/>
            <person name="Saif S."/>
            <person name="Shea T."/>
            <person name="Shenoy N."/>
            <person name="Sisk P."/>
            <person name="Stolte C."/>
            <person name="Sykes S."/>
            <person name="Wortman J."/>
            <person name="Nusbaum C."/>
            <person name="Birren B."/>
        </authorList>
    </citation>
    <scope>NUCLEOTIDE SEQUENCE [LARGE SCALE GENOMIC DNA]</scope>
    <source>
        <strain evidence="10 11">Brazil I</strain>
    </source>
</reference>
<comment type="similarity">
    <text evidence="1 8">Belongs to the 2Fe2S plant-type ferredoxin family.</text>
</comment>
<name>A0A0J9SN12_PLAV1</name>
<feature type="domain" description="2Fe-2S ferredoxin-type" evidence="9">
    <location>
        <begin position="117"/>
        <end position="207"/>
    </location>
</feature>
<evidence type="ECO:0000313" key="10">
    <source>
        <dbReference type="EMBL" id="KMZ84269.1"/>
    </source>
</evidence>
<dbReference type="Proteomes" id="UP000053327">
    <property type="component" value="Unassembled WGS sequence"/>
</dbReference>
<dbReference type="PANTHER" id="PTHR43112:SF3">
    <property type="entry name" value="FERREDOXIN-2, CHLOROPLASTIC"/>
    <property type="match status" value="1"/>
</dbReference>
<keyword evidence="6 8" id="KW-0408">Iron</keyword>
<dbReference type="InterPro" id="IPR012675">
    <property type="entry name" value="Beta-grasp_dom_sf"/>
</dbReference>
<dbReference type="GO" id="GO:0022900">
    <property type="term" value="P:electron transport chain"/>
    <property type="evidence" value="ECO:0007669"/>
    <property type="project" value="InterPro"/>
</dbReference>
<keyword evidence="3 8" id="KW-0001">2Fe-2S</keyword>
<dbReference type="Pfam" id="PF00111">
    <property type="entry name" value="Fer2"/>
    <property type="match status" value="1"/>
</dbReference>
<dbReference type="PROSITE" id="PS00197">
    <property type="entry name" value="2FE2S_FER_1"/>
    <property type="match status" value="1"/>
</dbReference>
<evidence type="ECO:0000256" key="8">
    <source>
        <dbReference type="RuleBase" id="RU364001"/>
    </source>
</evidence>
<dbReference type="PROSITE" id="PS51085">
    <property type="entry name" value="2FE2S_FER_2"/>
    <property type="match status" value="1"/>
</dbReference>
<evidence type="ECO:0000313" key="11">
    <source>
        <dbReference type="Proteomes" id="UP000053327"/>
    </source>
</evidence>
<dbReference type="GO" id="GO:0051537">
    <property type="term" value="F:2 iron, 2 sulfur cluster binding"/>
    <property type="evidence" value="ECO:0007669"/>
    <property type="project" value="UniProtKB-KW"/>
</dbReference>
<keyword evidence="7 8" id="KW-0411">Iron-sulfur</keyword>
<dbReference type="FunFam" id="3.10.20.30:FF:000014">
    <property type="entry name" value="Ferredoxin"/>
    <property type="match status" value="1"/>
</dbReference>
<protein>
    <recommendedName>
        <fullName evidence="8">Ferredoxin</fullName>
    </recommendedName>
</protein>
<comment type="cofactor">
    <cofactor evidence="8">
        <name>[2Fe-2S] cluster</name>
        <dbReference type="ChEBI" id="CHEBI:190135"/>
    </cofactor>
    <text evidence="8">Binds 1 [2Fe-2S] cluster.</text>
</comment>
<evidence type="ECO:0000259" key="9">
    <source>
        <dbReference type="PROSITE" id="PS51085"/>
    </source>
</evidence>